<gene>
    <name evidence="1" type="ORF">HD595_006116</name>
</gene>
<evidence type="ECO:0000313" key="2">
    <source>
        <dbReference type="Proteomes" id="UP001320766"/>
    </source>
</evidence>
<dbReference type="InterPro" id="IPR036390">
    <property type="entry name" value="WH_DNA-bd_sf"/>
</dbReference>
<keyword evidence="1" id="KW-0238">DNA-binding</keyword>
<proteinExistence type="predicted"/>
<dbReference type="EMBL" id="JAMZEC010000001">
    <property type="protein sequence ID" value="MCP2349994.1"/>
    <property type="molecule type" value="Genomic_DNA"/>
</dbReference>
<sequence>MPAHRRETSGAEEVSTVSHHVTVLRQCGIVSTRIDGTARPSRLRRDDLERRFPGLLASVLPAGPRVRSC</sequence>
<dbReference type="SUPFAM" id="SSF46785">
    <property type="entry name" value="Winged helix' DNA-binding domain"/>
    <property type="match status" value="1"/>
</dbReference>
<dbReference type="GO" id="GO:0003677">
    <property type="term" value="F:DNA binding"/>
    <property type="evidence" value="ECO:0007669"/>
    <property type="project" value="UniProtKB-KW"/>
</dbReference>
<reference evidence="1 2" key="1">
    <citation type="submission" date="2022-06" db="EMBL/GenBank/DDBJ databases">
        <title>Sequencing the genomes of 1000 actinobacteria strains.</title>
        <authorList>
            <person name="Klenk H.-P."/>
        </authorList>
    </citation>
    <scope>NUCLEOTIDE SEQUENCE [LARGE SCALE GENOMIC DNA]</scope>
    <source>
        <strain evidence="1 2">DSM 44170</strain>
    </source>
</reference>
<protein>
    <submittedName>
        <fullName evidence="1">DNA-binding transcriptional ArsR family regulator</fullName>
    </submittedName>
</protein>
<keyword evidence="2" id="KW-1185">Reference proteome</keyword>
<evidence type="ECO:0000313" key="1">
    <source>
        <dbReference type="EMBL" id="MCP2349994.1"/>
    </source>
</evidence>
<accession>A0ABT1K7M3</accession>
<dbReference type="RefSeq" id="WP_253775004.1">
    <property type="nucleotide sequence ID" value="NZ_BAAAVE010000060.1"/>
</dbReference>
<comment type="caution">
    <text evidence="1">The sequence shown here is derived from an EMBL/GenBank/DDBJ whole genome shotgun (WGS) entry which is preliminary data.</text>
</comment>
<dbReference type="Proteomes" id="UP001320766">
    <property type="component" value="Unassembled WGS sequence"/>
</dbReference>
<dbReference type="Gene3D" id="1.10.10.10">
    <property type="entry name" value="Winged helix-like DNA-binding domain superfamily/Winged helix DNA-binding domain"/>
    <property type="match status" value="1"/>
</dbReference>
<name>A0ABT1K7M3_9ACTN</name>
<organism evidence="1 2">
    <name type="scientific">Nonomuraea roseoviolacea subsp. carminata</name>
    <dbReference type="NCBI Taxonomy" id="160689"/>
    <lineage>
        <taxon>Bacteria</taxon>
        <taxon>Bacillati</taxon>
        <taxon>Actinomycetota</taxon>
        <taxon>Actinomycetes</taxon>
        <taxon>Streptosporangiales</taxon>
        <taxon>Streptosporangiaceae</taxon>
        <taxon>Nonomuraea</taxon>
    </lineage>
</organism>
<dbReference type="InterPro" id="IPR036388">
    <property type="entry name" value="WH-like_DNA-bd_sf"/>
</dbReference>